<evidence type="ECO:0000313" key="2">
    <source>
        <dbReference type="Proteomes" id="UP000264980"/>
    </source>
</evidence>
<reference evidence="2" key="1">
    <citation type="submission" date="2016-01" db="EMBL/GenBank/DDBJ databases">
        <authorList>
            <person name="Shapiro L."/>
        </authorList>
    </citation>
    <scope>NUCLEOTIDE SEQUENCE [LARGE SCALE GENOMIC DNA]</scope>
    <source>
        <strain evidence="2">MDcuke</strain>
    </source>
</reference>
<name>A0A345CVK7_9GAMM</name>
<proteinExistence type="predicted"/>
<protein>
    <submittedName>
        <fullName evidence="1">Uncharacterized protein</fullName>
    </submittedName>
</protein>
<dbReference type="RefSeq" id="WP_233479718.1">
    <property type="nucleotide sequence ID" value="NZ_CP013970.1"/>
</dbReference>
<organism evidence="1 2">
    <name type="scientific">Erwinia tracheiphila</name>
    <dbReference type="NCBI Taxonomy" id="65700"/>
    <lineage>
        <taxon>Bacteria</taxon>
        <taxon>Pseudomonadati</taxon>
        <taxon>Pseudomonadota</taxon>
        <taxon>Gammaproteobacteria</taxon>
        <taxon>Enterobacterales</taxon>
        <taxon>Erwiniaceae</taxon>
        <taxon>Erwinia</taxon>
    </lineage>
</organism>
<accession>A0A345CVK7</accession>
<sequence length="141" mass="16640">MDARNAQPLKTKPPGYIEVSIDDATDYFLPYDDQHVIFSFRQYICINGARFNPGEVVILMWKNGREVRGQYAGSCILPKKGRLHYLRLMSEDEYRKWESEITAWNRKLLYGDRDAATMHKIREEIRLRLSQQTDNFADFTD</sequence>
<gene>
    <name evidence="1" type="ORF">AV903_17785</name>
</gene>
<dbReference type="AlphaFoldDB" id="A0A345CVK7"/>
<evidence type="ECO:0000313" key="1">
    <source>
        <dbReference type="EMBL" id="AXF77474.1"/>
    </source>
</evidence>
<dbReference type="Proteomes" id="UP000264980">
    <property type="component" value="Chromosome"/>
</dbReference>
<dbReference type="EMBL" id="CP013970">
    <property type="protein sequence ID" value="AXF77474.1"/>
    <property type="molecule type" value="Genomic_DNA"/>
</dbReference>